<dbReference type="Proteomes" id="UP000229901">
    <property type="component" value="Unassembled WGS sequence"/>
</dbReference>
<gene>
    <name evidence="1" type="ORF">COT97_05790</name>
</gene>
<evidence type="ECO:0000313" key="1">
    <source>
        <dbReference type="EMBL" id="PIR93600.1"/>
    </source>
</evidence>
<name>A0A2H0V5H7_9BACT</name>
<accession>A0A2H0V5H7</accession>
<comment type="caution">
    <text evidence="1">The sequence shown here is derived from an EMBL/GenBank/DDBJ whole genome shotgun (WGS) entry which is preliminary data.</text>
</comment>
<dbReference type="AlphaFoldDB" id="A0A2H0V5H7"/>
<protein>
    <submittedName>
        <fullName evidence="1">Uncharacterized protein</fullName>
    </submittedName>
</protein>
<reference evidence="2" key="1">
    <citation type="submission" date="2017-09" db="EMBL/GenBank/DDBJ databases">
        <title>Depth-based differentiation of microbial function through sediment-hosted aquifers and enrichment of novel symbionts in the deep terrestrial subsurface.</title>
        <authorList>
            <person name="Probst A.J."/>
            <person name="Ladd B."/>
            <person name="Jarett J.K."/>
            <person name="Geller-Mcgrath D.E."/>
            <person name="Sieber C.M.K."/>
            <person name="Emerson J.B."/>
            <person name="Anantharaman K."/>
            <person name="Thomas B.C."/>
            <person name="Malmstrom R."/>
            <person name="Stieglmeier M."/>
            <person name="Klingl A."/>
            <person name="Woyke T."/>
            <person name="Ryan C.M."/>
            <person name="Banfield J.F."/>
        </authorList>
    </citation>
    <scope>NUCLEOTIDE SEQUENCE [LARGE SCALE GENOMIC DNA]</scope>
</reference>
<organism evidence="1 2">
    <name type="scientific">Candidatus Falkowbacteria bacterium CG10_big_fil_rev_8_21_14_0_10_39_11</name>
    <dbReference type="NCBI Taxonomy" id="1974565"/>
    <lineage>
        <taxon>Bacteria</taxon>
        <taxon>Candidatus Falkowiibacteriota</taxon>
    </lineage>
</organism>
<dbReference type="EMBL" id="PFAP01000051">
    <property type="protein sequence ID" value="PIR93600.1"/>
    <property type="molecule type" value="Genomic_DNA"/>
</dbReference>
<evidence type="ECO:0000313" key="2">
    <source>
        <dbReference type="Proteomes" id="UP000229901"/>
    </source>
</evidence>
<sequence>MSRWHKMAEEARKTIPSLKPKVLSRKEKKILQAEREKKLIHQIKEIFLERLKPLIPKILKDVEVAAKQGRFTMQYTSRPSHAFTLTTYPTYECVGVDIWYVPIRARRRIMEKRFTSDWPDNHEAIRDHYCSKGYCEKLLNDLLRSEGIRAQMSVSHDPNDEDGCPGWWTYCIKFSW</sequence>
<proteinExistence type="predicted"/>